<evidence type="ECO:0000256" key="1">
    <source>
        <dbReference type="SAM" id="MobiDB-lite"/>
    </source>
</evidence>
<dbReference type="Proteomes" id="UP000271098">
    <property type="component" value="Unassembled WGS sequence"/>
</dbReference>
<reference evidence="2 3" key="2">
    <citation type="submission" date="2018-11" db="EMBL/GenBank/DDBJ databases">
        <authorList>
            <consortium name="Pathogen Informatics"/>
        </authorList>
    </citation>
    <scope>NUCLEOTIDE SEQUENCE [LARGE SCALE GENOMIC DNA]</scope>
</reference>
<proteinExistence type="predicted"/>
<feature type="compositionally biased region" description="Basic and acidic residues" evidence="1">
    <location>
        <begin position="168"/>
        <end position="178"/>
    </location>
</feature>
<sequence length="232" mass="25483">TQPTASLRSRPKWPAPPPPVIGNNNGASVLATEQLNTCNSDVLEEISSSLEQLNNLACKSPSIASNDSMTEYGWKTINVEVCDDSCAAGQQMTRSYQEPSRPTRPPPPRNVRRSSSPEGEYRMPSSNSNKTEQARSQETLKTSPPSSQRGNVHRSQSTLSGVPVACTKDNRTLVHLDTDTYPPQHPHHPHQQQQQQSFGPGESSYNTLPKPPLPNKPRSIVDSNKPNEITKL</sequence>
<feature type="region of interest" description="Disordered" evidence="1">
    <location>
        <begin position="1"/>
        <end position="25"/>
    </location>
</feature>
<accession>A0A183E573</accession>
<evidence type="ECO:0000313" key="3">
    <source>
        <dbReference type="Proteomes" id="UP000271098"/>
    </source>
</evidence>
<gene>
    <name evidence="2" type="ORF">GPUH_LOCUS16114</name>
</gene>
<keyword evidence="3" id="KW-1185">Reference proteome</keyword>
<feature type="compositionally biased region" description="Polar residues" evidence="1">
    <location>
        <begin position="124"/>
        <end position="160"/>
    </location>
</feature>
<feature type="region of interest" description="Disordered" evidence="1">
    <location>
        <begin position="92"/>
        <end position="232"/>
    </location>
</feature>
<name>A0A183E573_9BILA</name>
<protein>
    <submittedName>
        <fullName evidence="4">Erbb2 interacting protein</fullName>
    </submittedName>
</protein>
<organism evidence="4">
    <name type="scientific">Gongylonema pulchrum</name>
    <dbReference type="NCBI Taxonomy" id="637853"/>
    <lineage>
        <taxon>Eukaryota</taxon>
        <taxon>Metazoa</taxon>
        <taxon>Ecdysozoa</taxon>
        <taxon>Nematoda</taxon>
        <taxon>Chromadorea</taxon>
        <taxon>Rhabditida</taxon>
        <taxon>Spirurina</taxon>
        <taxon>Spiruromorpha</taxon>
        <taxon>Spiruroidea</taxon>
        <taxon>Gongylonematidae</taxon>
        <taxon>Gongylonema</taxon>
    </lineage>
</organism>
<reference evidence="4" key="1">
    <citation type="submission" date="2016-06" db="UniProtKB">
        <authorList>
            <consortium name="WormBaseParasite"/>
        </authorList>
    </citation>
    <scope>IDENTIFICATION</scope>
</reference>
<dbReference type="EMBL" id="UYRT01083314">
    <property type="protein sequence ID" value="VDN27272.1"/>
    <property type="molecule type" value="Genomic_DNA"/>
</dbReference>
<dbReference type="OrthoDB" id="10388817at2759"/>
<dbReference type="AlphaFoldDB" id="A0A183E573"/>
<dbReference type="WBParaSite" id="GPUH_0001613601-mRNA-1">
    <property type="protein sequence ID" value="GPUH_0001613601-mRNA-1"/>
    <property type="gene ID" value="GPUH_0001613601"/>
</dbReference>
<evidence type="ECO:0000313" key="2">
    <source>
        <dbReference type="EMBL" id="VDN27272.1"/>
    </source>
</evidence>
<evidence type="ECO:0000313" key="4">
    <source>
        <dbReference type="WBParaSite" id="GPUH_0001613601-mRNA-1"/>
    </source>
</evidence>
<feature type="compositionally biased region" description="Polar residues" evidence="1">
    <location>
        <begin position="221"/>
        <end position="232"/>
    </location>
</feature>